<evidence type="ECO:0000256" key="4">
    <source>
        <dbReference type="ARBA" id="ARBA00032089"/>
    </source>
</evidence>
<gene>
    <name evidence="7" type="ORF">COU10_00690</name>
</gene>
<evidence type="ECO:0000313" key="8">
    <source>
        <dbReference type="Proteomes" id="UP000230903"/>
    </source>
</evidence>
<dbReference type="PANTHER" id="PTHR34138:SF1">
    <property type="entry name" value="CELL SHAPE-DETERMINING PROTEIN MREC"/>
    <property type="match status" value="1"/>
</dbReference>
<evidence type="ECO:0000313" key="7">
    <source>
        <dbReference type="EMBL" id="PIR88177.1"/>
    </source>
</evidence>
<evidence type="ECO:0000259" key="6">
    <source>
        <dbReference type="Pfam" id="PF04085"/>
    </source>
</evidence>
<keyword evidence="3" id="KW-0133">Cell shape</keyword>
<dbReference type="InterPro" id="IPR042177">
    <property type="entry name" value="Cell/Rod_1"/>
</dbReference>
<comment type="caution">
    <text evidence="7">The sequence shown here is derived from an EMBL/GenBank/DDBJ whole genome shotgun (WGS) entry which is preliminary data.</text>
</comment>
<organism evidence="7 8">
    <name type="scientific">Candidatus Harrisonbacteria bacterium CG10_big_fil_rev_8_21_14_0_10_45_28</name>
    <dbReference type="NCBI Taxonomy" id="1974586"/>
    <lineage>
        <taxon>Bacteria</taxon>
        <taxon>Candidatus Harrisoniibacteriota</taxon>
    </lineage>
</organism>
<reference evidence="8" key="1">
    <citation type="submission" date="2017-09" db="EMBL/GenBank/DDBJ databases">
        <title>Depth-based differentiation of microbial function through sediment-hosted aquifers and enrichment of novel symbionts in the deep terrestrial subsurface.</title>
        <authorList>
            <person name="Probst A.J."/>
            <person name="Ladd B."/>
            <person name="Jarett J.K."/>
            <person name="Geller-Mcgrath D.E."/>
            <person name="Sieber C.M.K."/>
            <person name="Emerson J.B."/>
            <person name="Anantharaman K."/>
            <person name="Thomas B.C."/>
            <person name="Malmstrom R."/>
            <person name="Stieglmeier M."/>
            <person name="Klingl A."/>
            <person name="Woyke T."/>
            <person name="Ryan C.M."/>
            <person name="Banfield J.F."/>
        </authorList>
    </citation>
    <scope>NUCLEOTIDE SEQUENCE [LARGE SCALE GENOMIC DNA]</scope>
</reference>
<dbReference type="Gene3D" id="2.40.10.350">
    <property type="entry name" value="Rod shape-determining protein MreC, domain 2"/>
    <property type="match status" value="1"/>
</dbReference>
<dbReference type="Proteomes" id="UP000230903">
    <property type="component" value="Unassembled WGS sequence"/>
</dbReference>
<dbReference type="AlphaFoldDB" id="A0A2H0UP29"/>
<sequence>MQRNSKAKNILAVLVIVFLVGQLFFVPKTYVNSRIVTALQAPFIFIRSILARENITHQLVGLQLENQDLRAQIEILRNRPAVIKDGGITMILAKVYSNYPVNNANKILVHAGTDSGLEIGAVATTGEGIFLGEVVEVFDKISVVRTIFDPDWELPVKIGASRVDALLVSGILPKLTLISKNKTVSVGAPIYLADKNYPYGLTIGTVSEVVASENERFDSALLSTPYEKSGLDAIYIRLSN</sequence>
<comment type="similarity">
    <text evidence="1">Belongs to the MreC family.</text>
</comment>
<dbReference type="InterPro" id="IPR055342">
    <property type="entry name" value="MreC_beta-barrel_core"/>
</dbReference>
<dbReference type="PANTHER" id="PTHR34138">
    <property type="entry name" value="CELL SHAPE-DETERMINING PROTEIN MREC"/>
    <property type="match status" value="1"/>
</dbReference>
<dbReference type="InterPro" id="IPR007221">
    <property type="entry name" value="MreC"/>
</dbReference>
<protein>
    <recommendedName>
        <fullName evidence="2">Cell shape-determining protein MreC</fullName>
    </recommendedName>
    <alternativeName>
        <fullName evidence="4">Cell shape protein MreC</fullName>
    </alternativeName>
</protein>
<name>A0A2H0UP29_9BACT</name>
<accession>A0A2H0UP29</accession>
<dbReference type="GO" id="GO:0005886">
    <property type="term" value="C:plasma membrane"/>
    <property type="evidence" value="ECO:0007669"/>
    <property type="project" value="TreeGrafter"/>
</dbReference>
<dbReference type="EMBL" id="PFBC01000011">
    <property type="protein sequence ID" value="PIR88177.1"/>
    <property type="molecule type" value="Genomic_DNA"/>
</dbReference>
<dbReference type="Pfam" id="PF04085">
    <property type="entry name" value="MreC"/>
    <property type="match status" value="1"/>
</dbReference>
<evidence type="ECO:0000256" key="3">
    <source>
        <dbReference type="ARBA" id="ARBA00022960"/>
    </source>
</evidence>
<evidence type="ECO:0000256" key="5">
    <source>
        <dbReference type="SAM" id="Coils"/>
    </source>
</evidence>
<dbReference type="GO" id="GO:0008360">
    <property type="term" value="P:regulation of cell shape"/>
    <property type="evidence" value="ECO:0007669"/>
    <property type="project" value="UniProtKB-KW"/>
</dbReference>
<feature type="coiled-coil region" evidence="5">
    <location>
        <begin position="52"/>
        <end position="79"/>
    </location>
</feature>
<evidence type="ECO:0000256" key="2">
    <source>
        <dbReference type="ARBA" id="ARBA00013855"/>
    </source>
</evidence>
<dbReference type="Gene3D" id="2.40.10.340">
    <property type="entry name" value="Rod shape-determining protein MreC, domain 1"/>
    <property type="match status" value="1"/>
</dbReference>
<keyword evidence="5" id="KW-0175">Coiled coil</keyword>
<proteinExistence type="inferred from homology"/>
<evidence type="ECO:0000256" key="1">
    <source>
        <dbReference type="ARBA" id="ARBA00009369"/>
    </source>
</evidence>
<dbReference type="InterPro" id="IPR042175">
    <property type="entry name" value="Cell/Rod_MreC_2"/>
</dbReference>
<feature type="domain" description="Rod shape-determining protein MreC beta-barrel core" evidence="6">
    <location>
        <begin position="96"/>
        <end position="224"/>
    </location>
</feature>